<keyword evidence="5" id="KW-0808">Transferase</keyword>
<comment type="cofactor">
    <cofactor evidence="5">
        <name>Mg(2+)</name>
        <dbReference type="ChEBI" id="CHEBI:18420"/>
    </cofactor>
</comment>
<comment type="caution">
    <text evidence="9">The sequence shown here is derived from an EMBL/GenBank/DDBJ whole genome shotgun (WGS) entry which is preliminary data.</text>
</comment>
<dbReference type="GO" id="GO:0006777">
    <property type="term" value="P:Mo-molybdopterin cofactor biosynthetic process"/>
    <property type="evidence" value="ECO:0007669"/>
    <property type="project" value="UniProtKB-UniRule"/>
</dbReference>
<organism evidence="9 10">
    <name type="scientific">Ceratocystis fimbriata CBS 114723</name>
    <dbReference type="NCBI Taxonomy" id="1035309"/>
    <lineage>
        <taxon>Eukaryota</taxon>
        <taxon>Fungi</taxon>
        <taxon>Dikarya</taxon>
        <taxon>Ascomycota</taxon>
        <taxon>Pezizomycotina</taxon>
        <taxon>Sordariomycetes</taxon>
        <taxon>Hypocreomycetidae</taxon>
        <taxon>Microascales</taxon>
        <taxon>Ceratocystidaceae</taxon>
        <taxon>Ceratocystis</taxon>
    </lineage>
</organism>
<evidence type="ECO:0000313" key="9">
    <source>
        <dbReference type="EMBL" id="PHH56184.1"/>
    </source>
</evidence>
<dbReference type="FunFam" id="2.170.190.11:FF:000002">
    <property type="entry name" value="Molybdopterin molybdenumtransferase"/>
    <property type="match status" value="1"/>
</dbReference>
<comment type="similarity">
    <text evidence="3">In the C-terminal section; belongs to the MoeA family.</text>
</comment>
<dbReference type="AlphaFoldDB" id="A0A2C5XMI3"/>
<dbReference type="PANTHER" id="PTHR10192:SF5">
    <property type="entry name" value="GEPHYRIN"/>
    <property type="match status" value="1"/>
</dbReference>
<keyword evidence="5" id="KW-0460">Magnesium</keyword>
<dbReference type="GO" id="GO:0061598">
    <property type="term" value="F:molybdopterin adenylyltransferase activity"/>
    <property type="evidence" value="ECO:0007669"/>
    <property type="project" value="UniProtKB-UniRule"/>
</dbReference>
<dbReference type="CDD" id="cd00887">
    <property type="entry name" value="MoeA"/>
    <property type="match status" value="1"/>
</dbReference>
<keyword evidence="4 5" id="KW-0501">Molybdenum cofactor biosynthesis</keyword>
<keyword evidence="7" id="KW-0732">Signal</keyword>
<dbReference type="SUPFAM" id="SSF53218">
    <property type="entry name" value="Molybdenum cofactor biosynthesis proteins"/>
    <property type="match status" value="2"/>
</dbReference>
<dbReference type="NCBIfam" id="TIGR00177">
    <property type="entry name" value="molyb_syn"/>
    <property type="match status" value="1"/>
</dbReference>
<dbReference type="GO" id="GO:0005829">
    <property type="term" value="C:cytosol"/>
    <property type="evidence" value="ECO:0007669"/>
    <property type="project" value="TreeGrafter"/>
</dbReference>
<dbReference type="InterPro" id="IPR036425">
    <property type="entry name" value="MoaB/Mog-like_dom_sf"/>
</dbReference>
<feature type="region of interest" description="Disordered" evidence="6">
    <location>
        <begin position="198"/>
        <end position="246"/>
    </location>
</feature>
<name>A0A2C5XMI3_9PEZI</name>
<comment type="function">
    <text evidence="5">Catalyzes two steps in the biosynthesis of the molybdenum cofactor. In the first step, molybdopterin is adenylated. Subsequently, molybdate is inserted into adenylated molybdopterin and AMP is released.</text>
</comment>
<dbReference type="InterPro" id="IPR001453">
    <property type="entry name" value="MoaB/Mog_dom"/>
</dbReference>
<evidence type="ECO:0000256" key="5">
    <source>
        <dbReference type="RuleBase" id="RU365090"/>
    </source>
</evidence>
<dbReference type="PANTHER" id="PTHR10192">
    <property type="entry name" value="MOLYBDOPTERIN BIOSYNTHESIS PROTEIN"/>
    <property type="match status" value="1"/>
</dbReference>
<dbReference type="GO" id="GO:0046872">
    <property type="term" value="F:metal ion binding"/>
    <property type="evidence" value="ECO:0007669"/>
    <property type="project" value="UniProtKB-UniRule"/>
</dbReference>
<dbReference type="SUPFAM" id="SSF63867">
    <property type="entry name" value="MoeA C-terminal domain-like"/>
    <property type="match status" value="1"/>
</dbReference>
<dbReference type="SMART" id="SM00852">
    <property type="entry name" value="MoCF_biosynth"/>
    <property type="match status" value="2"/>
</dbReference>
<dbReference type="Gene3D" id="3.40.980.10">
    <property type="entry name" value="MoaB/Mog-like domain"/>
    <property type="match status" value="2"/>
</dbReference>
<proteinExistence type="inferred from homology"/>
<accession>A0A2C5XMI3</accession>
<evidence type="ECO:0000256" key="7">
    <source>
        <dbReference type="SAM" id="SignalP"/>
    </source>
</evidence>
<dbReference type="PROSITE" id="PS01079">
    <property type="entry name" value="MOCF_BIOSYNTHESIS_2"/>
    <property type="match status" value="1"/>
</dbReference>
<evidence type="ECO:0000313" key="10">
    <source>
        <dbReference type="Proteomes" id="UP000222788"/>
    </source>
</evidence>
<feature type="signal peptide" evidence="7">
    <location>
        <begin position="1"/>
        <end position="18"/>
    </location>
</feature>
<dbReference type="UniPathway" id="UPA00344"/>
<dbReference type="EMBL" id="APWK03000001">
    <property type="protein sequence ID" value="PHH56184.1"/>
    <property type="molecule type" value="Genomic_DNA"/>
</dbReference>
<dbReference type="Pfam" id="PF00994">
    <property type="entry name" value="MoCF_biosynth"/>
    <property type="match status" value="2"/>
</dbReference>
<evidence type="ECO:0000256" key="2">
    <source>
        <dbReference type="ARBA" id="ARBA00007589"/>
    </source>
</evidence>
<dbReference type="InterPro" id="IPR005111">
    <property type="entry name" value="MoeA_C_domain_IV"/>
</dbReference>
<evidence type="ECO:0000256" key="1">
    <source>
        <dbReference type="ARBA" id="ARBA00005046"/>
    </source>
</evidence>
<dbReference type="NCBIfam" id="NF045515">
    <property type="entry name" value="Glp_gephyrin"/>
    <property type="match status" value="1"/>
</dbReference>
<evidence type="ECO:0000256" key="6">
    <source>
        <dbReference type="SAM" id="MobiDB-lite"/>
    </source>
</evidence>
<dbReference type="Gene3D" id="3.90.105.10">
    <property type="entry name" value="Molybdopterin biosynthesis moea protein, domain 2"/>
    <property type="match status" value="1"/>
</dbReference>
<dbReference type="GO" id="GO:0005524">
    <property type="term" value="F:ATP binding"/>
    <property type="evidence" value="ECO:0007669"/>
    <property type="project" value="UniProtKB-UniRule"/>
</dbReference>
<dbReference type="InterPro" id="IPR038987">
    <property type="entry name" value="MoeA-like"/>
</dbReference>
<dbReference type="Gene3D" id="2.170.190.11">
    <property type="entry name" value="Molybdopterin biosynthesis moea protein, domain 3"/>
    <property type="match status" value="1"/>
</dbReference>
<comment type="similarity">
    <text evidence="5">Belongs to the MoeA family.</text>
</comment>
<dbReference type="PROSITE" id="PS01078">
    <property type="entry name" value="MOCF_BIOSYNTHESIS_1"/>
    <property type="match status" value="1"/>
</dbReference>
<dbReference type="InterPro" id="IPR008284">
    <property type="entry name" value="MoCF_biosynth_CS"/>
</dbReference>
<protein>
    <submittedName>
        <fullName evidence="9">Gephyrin</fullName>
    </submittedName>
</protein>
<comment type="catalytic activity">
    <reaction evidence="5">
        <text>adenylyl-molybdopterin + molybdate = Mo-molybdopterin + AMP + H(+)</text>
        <dbReference type="Rhea" id="RHEA:35047"/>
        <dbReference type="ChEBI" id="CHEBI:15378"/>
        <dbReference type="ChEBI" id="CHEBI:36264"/>
        <dbReference type="ChEBI" id="CHEBI:62727"/>
        <dbReference type="ChEBI" id="CHEBI:71302"/>
        <dbReference type="ChEBI" id="CHEBI:456215"/>
    </reaction>
</comment>
<evidence type="ECO:0000256" key="4">
    <source>
        <dbReference type="ARBA" id="ARBA00023150"/>
    </source>
</evidence>
<dbReference type="GO" id="GO:0061599">
    <property type="term" value="F:molybdopterin molybdotransferase activity"/>
    <property type="evidence" value="ECO:0007669"/>
    <property type="project" value="UniProtKB-UniRule"/>
</dbReference>
<dbReference type="FunFam" id="3.40.980.10:FF:000011">
    <property type="entry name" value="Molybdopterin molybdenumtransferase"/>
    <property type="match status" value="1"/>
</dbReference>
<sequence length="708" mass="75105">MPGNVLRVAILVVSTTAAKDPSTDQCQATLTDLFKSRPGQWEVVDKKIVPDGIKDIQKQVTIWTDHENDPPINLILTTGGTGFSVGDITPEVGSSITAKIVAVQEFISNGMYIGNFSATRKESTWPCSCDVGIFITSDSIFSNIQFQVAMMSRPVAGVRDRTVIVTLPGSPKGAKENLEALINTLPHACMQTSRMGARELHGAKSNATPESGESIDKGQINTPRNQSGGHGQPHCHHHGGGYAQGHGQLVRHTKSIGVSAASNDPSLGPSRRYRESPYPMLSVEEALLVIGKQMPPPEVVQSLLDGKIAGSVLAQDILANENIPAFRASIVDGYAVVVPPDGNMKGVFPVTAISHASASEENHELKEGQIARITTGAPLPKGATSVIMVEDTILKSTTADGKEEKEVEILADGVKPNENIREIGSDIAKGTIVLKKGEKISGIGGEIGLLAAVGATQVQTYHRPTVAVFSSGNEIVSIEDKTNLLLGQVRDTNRPTLLSAIQNFGFEAVDCGIAQDVTGSLENKLRECMRCADVVVTTGGASMGELDLMKPTIERVMGGTIHFGRVNMKPGKPTTFATVPFKDNNGNRKTKAIFSLPGNPASALVTFHLFVLPALQQMAGERLPGLPKAVVTLKHDIILDRSRPEYHRAVVSATREGTLDAYSTGGQRSSKVGSLRSANALLCMPSGLEPAKAGTKVEALLMGPLNGL</sequence>
<keyword evidence="10" id="KW-1185">Reference proteome</keyword>
<dbReference type="OrthoDB" id="4349954at2759"/>
<dbReference type="SUPFAM" id="SSF63882">
    <property type="entry name" value="MoeA N-terminal region -like"/>
    <property type="match status" value="1"/>
</dbReference>
<evidence type="ECO:0000256" key="3">
    <source>
        <dbReference type="ARBA" id="ARBA00008339"/>
    </source>
</evidence>
<comment type="pathway">
    <text evidence="1 5">Cofactor biosynthesis; molybdopterin biosynthesis.</text>
</comment>
<dbReference type="STRING" id="1035309.A0A2C5XMI3"/>
<evidence type="ECO:0000259" key="8">
    <source>
        <dbReference type="SMART" id="SM00852"/>
    </source>
</evidence>
<dbReference type="InterPro" id="IPR005110">
    <property type="entry name" value="MoeA_linker/N"/>
</dbReference>
<feature type="domain" description="MoaB/Mog" evidence="8">
    <location>
        <begin position="467"/>
        <end position="617"/>
    </location>
</feature>
<dbReference type="InterPro" id="IPR036135">
    <property type="entry name" value="MoeA_linker/N_sf"/>
</dbReference>
<gene>
    <name evidence="9" type="primary">gphn</name>
    <name evidence="9" type="ORF">CFIMG_007191RA00001</name>
</gene>
<reference evidence="9 10" key="1">
    <citation type="journal article" date="2013" name="Fungal Biol.">
        <title>Analysis of microsatellite markers in the genome of the plant pathogen Ceratocystis fimbriata.</title>
        <authorList>
            <person name="Simpson M.C."/>
            <person name="Wilken P.M."/>
            <person name="Coetzee M.P."/>
            <person name="Wingfield M.J."/>
            <person name="Wingfield B.D."/>
        </authorList>
    </citation>
    <scope>NUCLEOTIDE SEQUENCE [LARGE SCALE GENOMIC DNA]</scope>
    <source>
        <strain evidence="9 10">CBS 114723</strain>
    </source>
</reference>
<dbReference type="Pfam" id="PF03453">
    <property type="entry name" value="MoeA_N"/>
    <property type="match status" value="1"/>
</dbReference>
<keyword evidence="5" id="KW-0479">Metal-binding</keyword>
<comment type="catalytic activity">
    <reaction evidence="5">
        <text>molybdopterin + ATP + H(+) = adenylyl-molybdopterin + diphosphate</text>
        <dbReference type="Rhea" id="RHEA:31331"/>
        <dbReference type="ChEBI" id="CHEBI:15378"/>
        <dbReference type="ChEBI" id="CHEBI:30616"/>
        <dbReference type="ChEBI" id="CHEBI:33019"/>
        <dbReference type="ChEBI" id="CHEBI:58698"/>
        <dbReference type="ChEBI" id="CHEBI:62727"/>
    </reaction>
</comment>
<dbReference type="InterPro" id="IPR036688">
    <property type="entry name" value="MoeA_C_domain_IV_sf"/>
</dbReference>
<dbReference type="Gene3D" id="2.40.340.10">
    <property type="entry name" value="MoeA, C-terminal, domain IV"/>
    <property type="match status" value="1"/>
</dbReference>
<comment type="similarity">
    <text evidence="2">In the N-terminal section; belongs to the MoaB/Mog family.</text>
</comment>
<keyword evidence="5" id="KW-0500">Molybdenum</keyword>
<dbReference type="Proteomes" id="UP000222788">
    <property type="component" value="Unassembled WGS sequence"/>
</dbReference>
<dbReference type="Pfam" id="PF03454">
    <property type="entry name" value="MoeA_C"/>
    <property type="match status" value="1"/>
</dbReference>
<feature type="chain" id="PRO_5013016424" evidence="7">
    <location>
        <begin position="19"/>
        <end position="708"/>
    </location>
</feature>
<reference evidence="9 10" key="2">
    <citation type="journal article" date="2013" name="IMA Fungus">
        <title>IMA Genome-F 1: Ceratocystis fimbriata: Draft nuclear genome sequence for the plant pathogen, Ceratocystis fimbriata.</title>
        <authorList>
            <person name="Wilken P.M."/>
            <person name="Steenkamp E.T."/>
            <person name="Wingfield M.J."/>
            <person name="de Beer Z.W."/>
            <person name="Wingfield B.D."/>
        </authorList>
    </citation>
    <scope>NUCLEOTIDE SEQUENCE [LARGE SCALE GENOMIC DNA]</scope>
    <source>
        <strain evidence="9 10">CBS 114723</strain>
    </source>
</reference>
<feature type="domain" description="MoaB/Mog" evidence="8">
    <location>
        <begin position="9"/>
        <end position="188"/>
    </location>
</feature>